<proteinExistence type="inferred from homology"/>
<keyword evidence="5" id="KW-0175">Coiled coil</keyword>
<evidence type="ECO:0000256" key="2">
    <source>
        <dbReference type="ARBA" id="ARBA00010020"/>
    </source>
</evidence>
<reference evidence="8" key="1">
    <citation type="submission" date="2013-12" db="EMBL/GenBank/DDBJ databases">
        <authorList>
            <person name="Aslett M."/>
        </authorList>
    </citation>
    <scope>NUCLEOTIDE SEQUENCE [LARGE SCALE GENOMIC DNA]</scope>
    <source>
        <strain evidence="8">Lindley</strain>
    </source>
</reference>
<evidence type="ECO:0000256" key="6">
    <source>
        <dbReference type="SAM" id="MobiDB-lite"/>
    </source>
</evidence>
<keyword evidence="4" id="KW-0597">Phosphoprotein</keyword>
<dbReference type="GO" id="GO:0031209">
    <property type="term" value="C:SCAR complex"/>
    <property type="evidence" value="ECO:0007669"/>
    <property type="project" value="TreeGrafter"/>
</dbReference>
<dbReference type="InterPro" id="IPR028457">
    <property type="entry name" value="ABI"/>
</dbReference>
<dbReference type="Proteomes" id="UP000050741">
    <property type="component" value="Unassembled WGS sequence"/>
</dbReference>
<evidence type="ECO:0000256" key="1">
    <source>
        <dbReference type="ARBA" id="ARBA00004496"/>
    </source>
</evidence>
<keyword evidence="3" id="KW-0963">Cytoplasm</keyword>
<evidence type="ECO:0000313" key="8">
    <source>
        <dbReference type="Proteomes" id="UP000050741"/>
    </source>
</evidence>
<feature type="region of interest" description="Disordered" evidence="6">
    <location>
        <begin position="246"/>
        <end position="273"/>
    </location>
</feature>
<name>A0A183CF02_GLOPA</name>
<accession>A0A183CF02</accession>
<keyword evidence="8" id="KW-1185">Reference proteome</keyword>
<dbReference type="PANTHER" id="PTHR10460">
    <property type="entry name" value="ABL INTERACTOR FAMILY MEMBER"/>
    <property type="match status" value="1"/>
</dbReference>
<evidence type="ECO:0000313" key="9">
    <source>
        <dbReference type="WBParaSite" id="GPLIN_001145700"/>
    </source>
</evidence>
<dbReference type="AlphaFoldDB" id="A0A183CF02"/>
<feature type="compositionally biased region" description="Low complexity" evidence="6">
    <location>
        <begin position="260"/>
        <end position="273"/>
    </location>
</feature>
<comment type="similarity">
    <text evidence="2">Belongs to the ABI family.</text>
</comment>
<dbReference type="GO" id="GO:0001764">
    <property type="term" value="P:neuron migration"/>
    <property type="evidence" value="ECO:0007669"/>
    <property type="project" value="TreeGrafter"/>
</dbReference>
<dbReference type="GO" id="GO:0030027">
    <property type="term" value="C:lamellipodium"/>
    <property type="evidence" value="ECO:0007669"/>
    <property type="project" value="TreeGrafter"/>
</dbReference>
<dbReference type="Gene3D" id="6.10.140.1620">
    <property type="match status" value="1"/>
</dbReference>
<sequence>MDCVPTFGNEQPNVMQQSLRDLLDSHLPSQIGRFEESSVRLERVAAFCEANYLQSANKADSLAETKRFALQSLASFAFLVGEVSRSLLSALELESVNLSEKTSQIQNIDQERTPRYQRTPIDFSVLDGIGHGRRIVPPPVSDYGTIGAHRQGTYGQIHLNRTGSMVSGGGGAIGSSTVGGTQQQPIYDHYARGNYGTLSRGSIRSPVTTLHDQYRVPQPIPSTVPQQLSVHYSQHFRPQYLSLNGDEMAENGSQSNGRYQQNLHGNNNGQNLAGQSQHYETMINRMTTTQHQTQNQMDNEYQQQNACTGRMNNSADFSGAYQQVFVLSVNNIGNFQPLGSGNE</sequence>
<dbReference type="PANTHER" id="PTHR10460:SF0">
    <property type="entry name" value="ABELSON INTERACTING PROTEIN, ISOFORM D"/>
    <property type="match status" value="1"/>
</dbReference>
<evidence type="ECO:0000256" key="5">
    <source>
        <dbReference type="ARBA" id="ARBA00023054"/>
    </source>
</evidence>
<dbReference type="WBParaSite" id="GPLIN_001145700">
    <property type="protein sequence ID" value="GPLIN_001145700"/>
    <property type="gene ID" value="GPLIN_001145700"/>
</dbReference>
<evidence type="ECO:0000256" key="3">
    <source>
        <dbReference type="ARBA" id="ARBA00022490"/>
    </source>
</evidence>
<protein>
    <submittedName>
        <fullName evidence="9">Abi_HHR domain-containing protein</fullName>
    </submittedName>
</protein>
<reference evidence="9" key="3">
    <citation type="submission" date="2016-06" db="UniProtKB">
        <authorList>
            <consortium name="WormBaseParasite"/>
        </authorList>
    </citation>
    <scope>IDENTIFICATION</scope>
</reference>
<evidence type="ECO:0000259" key="7">
    <source>
        <dbReference type="Pfam" id="PF07815"/>
    </source>
</evidence>
<dbReference type="Pfam" id="PF07815">
    <property type="entry name" value="Abi_HHR"/>
    <property type="match status" value="1"/>
</dbReference>
<evidence type="ECO:0000256" key="4">
    <source>
        <dbReference type="ARBA" id="ARBA00022553"/>
    </source>
</evidence>
<dbReference type="InterPro" id="IPR012849">
    <property type="entry name" value="Abl-interactor_HHR_dom"/>
</dbReference>
<organism evidence="8 9">
    <name type="scientific">Globodera pallida</name>
    <name type="common">Potato cyst nematode worm</name>
    <name type="synonym">Heterodera pallida</name>
    <dbReference type="NCBI Taxonomy" id="36090"/>
    <lineage>
        <taxon>Eukaryota</taxon>
        <taxon>Metazoa</taxon>
        <taxon>Ecdysozoa</taxon>
        <taxon>Nematoda</taxon>
        <taxon>Chromadorea</taxon>
        <taxon>Rhabditida</taxon>
        <taxon>Tylenchina</taxon>
        <taxon>Tylenchomorpha</taxon>
        <taxon>Tylenchoidea</taxon>
        <taxon>Heteroderidae</taxon>
        <taxon>Heteroderinae</taxon>
        <taxon>Globodera</taxon>
    </lineage>
</organism>
<feature type="domain" description="Abl-interactor homeo-domain homologous" evidence="7">
    <location>
        <begin position="104"/>
        <end position="136"/>
    </location>
</feature>
<reference evidence="8" key="2">
    <citation type="submission" date="2014-05" db="EMBL/GenBank/DDBJ databases">
        <title>The genome and life-stage specific transcriptomes of Globodera pallida elucidate key aspects of plant parasitism by a cyst nematode.</title>
        <authorList>
            <person name="Cotton J.A."/>
            <person name="Lilley C.J."/>
            <person name="Jones L.M."/>
            <person name="Kikuchi T."/>
            <person name="Reid A.J."/>
            <person name="Thorpe P."/>
            <person name="Tsai I.J."/>
            <person name="Beasley H."/>
            <person name="Blok V."/>
            <person name="Cock P.J.A."/>
            <person name="Van den Akker S.E."/>
            <person name="Holroyd N."/>
            <person name="Hunt M."/>
            <person name="Mantelin S."/>
            <person name="Naghra H."/>
            <person name="Pain A."/>
            <person name="Palomares-Rius J.E."/>
            <person name="Zarowiecki M."/>
            <person name="Berriman M."/>
            <person name="Jones J.T."/>
            <person name="Urwin P.E."/>
        </authorList>
    </citation>
    <scope>NUCLEOTIDE SEQUENCE [LARGE SCALE GENOMIC DNA]</scope>
    <source>
        <strain evidence="8">Lindley</strain>
    </source>
</reference>
<comment type="subcellular location">
    <subcellularLocation>
        <location evidence="1">Cytoplasm</location>
    </subcellularLocation>
</comment>
<dbReference type="GO" id="GO:0098858">
    <property type="term" value="C:actin-based cell projection"/>
    <property type="evidence" value="ECO:0007669"/>
    <property type="project" value="TreeGrafter"/>
</dbReference>
<dbReference type="GO" id="GO:0035591">
    <property type="term" value="F:signaling adaptor activity"/>
    <property type="evidence" value="ECO:0007669"/>
    <property type="project" value="TreeGrafter"/>
</dbReference>
<dbReference type="GO" id="GO:0017124">
    <property type="term" value="F:SH3 domain binding"/>
    <property type="evidence" value="ECO:0007669"/>
    <property type="project" value="TreeGrafter"/>
</dbReference>